<evidence type="ECO:0000313" key="2">
    <source>
        <dbReference type="Proteomes" id="UP001143480"/>
    </source>
</evidence>
<sequence length="145" mass="16161">MAHFTTSVEVNAPAEQVWAALTDWRNHARWAPLTTVRLTTDRMDGLGAGFVARSGIGPLGFDDPMTVVRWEPPHRCDVDKHGRVIRGKAWFEVVALSGERCRVDWSEDVTVVPHRLDRLTGGLVALVGKAGFGQALRKMAREFDR</sequence>
<reference evidence="1" key="2">
    <citation type="submission" date="2023-01" db="EMBL/GenBank/DDBJ databases">
        <authorList>
            <person name="Sun Q."/>
            <person name="Evtushenko L."/>
        </authorList>
    </citation>
    <scope>NUCLEOTIDE SEQUENCE</scope>
    <source>
        <strain evidence="1">VKM Ac-1321</strain>
    </source>
</reference>
<evidence type="ECO:0008006" key="3">
    <source>
        <dbReference type="Google" id="ProtNLM"/>
    </source>
</evidence>
<name>A0A9W6NN10_9ACTN</name>
<comment type="caution">
    <text evidence="1">The sequence shown here is derived from an EMBL/GenBank/DDBJ whole genome shotgun (WGS) entry which is preliminary data.</text>
</comment>
<dbReference type="Pfam" id="PF10604">
    <property type="entry name" value="Polyketide_cyc2"/>
    <property type="match status" value="1"/>
</dbReference>
<dbReference type="Gene3D" id="3.30.530.20">
    <property type="match status" value="1"/>
</dbReference>
<dbReference type="InterPro" id="IPR023393">
    <property type="entry name" value="START-like_dom_sf"/>
</dbReference>
<dbReference type="InterPro" id="IPR019587">
    <property type="entry name" value="Polyketide_cyclase/dehydratase"/>
</dbReference>
<organism evidence="1 2">
    <name type="scientific">Dactylosporangium matsuzakiense</name>
    <dbReference type="NCBI Taxonomy" id="53360"/>
    <lineage>
        <taxon>Bacteria</taxon>
        <taxon>Bacillati</taxon>
        <taxon>Actinomycetota</taxon>
        <taxon>Actinomycetes</taxon>
        <taxon>Micromonosporales</taxon>
        <taxon>Micromonosporaceae</taxon>
        <taxon>Dactylosporangium</taxon>
    </lineage>
</organism>
<reference evidence="1" key="1">
    <citation type="journal article" date="2014" name="Int. J. Syst. Evol. Microbiol.">
        <title>Complete genome sequence of Corynebacterium casei LMG S-19264T (=DSM 44701T), isolated from a smear-ripened cheese.</title>
        <authorList>
            <consortium name="US DOE Joint Genome Institute (JGI-PGF)"/>
            <person name="Walter F."/>
            <person name="Albersmeier A."/>
            <person name="Kalinowski J."/>
            <person name="Ruckert C."/>
        </authorList>
    </citation>
    <scope>NUCLEOTIDE SEQUENCE</scope>
    <source>
        <strain evidence="1">VKM Ac-1321</strain>
    </source>
</reference>
<dbReference type="EMBL" id="BSFP01000034">
    <property type="protein sequence ID" value="GLL03460.1"/>
    <property type="molecule type" value="Genomic_DNA"/>
</dbReference>
<dbReference type="AlphaFoldDB" id="A0A9W6NN10"/>
<keyword evidence="2" id="KW-1185">Reference proteome</keyword>
<proteinExistence type="predicted"/>
<accession>A0A9W6NN10</accession>
<dbReference type="Proteomes" id="UP001143480">
    <property type="component" value="Unassembled WGS sequence"/>
</dbReference>
<gene>
    <name evidence="1" type="ORF">GCM10017581_052060</name>
</gene>
<protein>
    <recommendedName>
        <fullName evidence="3">Polyketide cyclase/dehydrase/lipid transport protein</fullName>
    </recommendedName>
</protein>
<dbReference type="SUPFAM" id="SSF55961">
    <property type="entry name" value="Bet v1-like"/>
    <property type="match status" value="1"/>
</dbReference>
<dbReference type="RefSeq" id="WP_223092495.1">
    <property type="nucleotide sequence ID" value="NZ_BAAAXA010000001.1"/>
</dbReference>
<evidence type="ECO:0000313" key="1">
    <source>
        <dbReference type="EMBL" id="GLL03460.1"/>
    </source>
</evidence>